<comment type="caution">
    <text evidence="2">The sequence shown here is derived from an EMBL/GenBank/DDBJ whole genome shotgun (WGS) entry which is preliminary data.</text>
</comment>
<dbReference type="EMBL" id="QOHR01000021">
    <property type="protein sequence ID" value="REC55143.1"/>
    <property type="molecule type" value="Genomic_DNA"/>
</dbReference>
<dbReference type="PANTHER" id="PTHR42850">
    <property type="entry name" value="METALLOPHOSPHOESTERASE"/>
    <property type="match status" value="1"/>
</dbReference>
<organism evidence="2 3">
    <name type="scientific">Rhodosalinus sediminis</name>
    <dbReference type="NCBI Taxonomy" id="1940533"/>
    <lineage>
        <taxon>Bacteria</taxon>
        <taxon>Pseudomonadati</taxon>
        <taxon>Pseudomonadota</taxon>
        <taxon>Alphaproteobacteria</taxon>
        <taxon>Rhodobacterales</taxon>
        <taxon>Paracoccaceae</taxon>
        <taxon>Rhodosalinus</taxon>
    </lineage>
</organism>
<dbReference type="GO" id="GO:0016791">
    <property type="term" value="F:phosphatase activity"/>
    <property type="evidence" value="ECO:0007669"/>
    <property type="project" value="TreeGrafter"/>
</dbReference>
<dbReference type="Gene3D" id="3.60.21.10">
    <property type="match status" value="1"/>
</dbReference>
<dbReference type="RefSeq" id="WP_115981229.1">
    <property type="nucleotide sequence ID" value="NZ_CAJXNW010000011.1"/>
</dbReference>
<dbReference type="InterPro" id="IPR029052">
    <property type="entry name" value="Metallo-depent_PP-like"/>
</dbReference>
<accession>A0A3D9BNQ3</accession>
<dbReference type="GO" id="GO:0008803">
    <property type="term" value="F:bis(5'-nucleosyl)-tetraphosphatase (symmetrical) activity"/>
    <property type="evidence" value="ECO:0007669"/>
    <property type="project" value="TreeGrafter"/>
</dbReference>
<dbReference type="PANTHER" id="PTHR42850:SF4">
    <property type="entry name" value="ZINC-DEPENDENT ENDOPOLYPHOSPHATASE"/>
    <property type="match status" value="1"/>
</dbReference>
<dbReference type="CDD" id="cd00144">
    <property type="entry name" value="MPP_PPP_family"/>
    <property type="match status" value="1"/>
</dbReference>
<gene>
    <name evidence="2" type="ORF">DRV84_12550</name>
</gene>
<evidence type="ECO:0000313" key="3">
    <source>
        <dbReference type="Proteomes" id="UP000257131"/>
    </source>
</evidence>
<evidence type="ECO:0000313" key="2">
    <source>
        <dbReference type="EMBL" id="REC55143.1"/>
    </source>
</evidence>
<sequence>MDPHAPLYAVGDIHGQLPELERALARIEADGGPEAPVVFLGDLVDRGPDSRGVLDRLIAGIEAGRPWTVVKGNHDEMFERFLTLNTLDHHRIVSGVNWFADRLGGRATLRSYGVDPDAAPTAEALLFAAREAVPAGHLHFLQSLPRWHQVDGYLFVHAGIRPGVPWPEQDPEDFLWIRQPFLDHPGPFPWLVVHGHTPGKRPVRHANRVNMDGGAGHGRALIPAVFEGGDAWLLEERGRAAF</sequence>
<evidence type="ECO:0000259" key="1">
    <source>
        <dbReference type="Pfam" id="PF00149"/>
    </source>
</evidence>
<name>A0A3D9BNQ3_9RHOB</name>
<keyword evidence="3" id="KW-1185">Reference proteome</keyword>
<dbReference type="OrthoDB" id="9807890at2"/>
<dbReference type="SUPFAM" id="SSF56300">
    <property type="entry name" value="Metallo-dependent phosphatases"/>
    <property type="match status" value="1"/>
</dbReference>
<protein>
    <submittedName>
        <fullName evidence="2">Serine/threonine protein phosphatase</fullName>
    </submittedName>
</protein>
<dbReference type="AlphaFoldDB" id="A0A3D9BNQ3"/>
<dbReference type="InterPro" id="IPR004843">
    <property type="entry name" value="Calcineurin-like_PHP"/>
</dbReference>
<dbReference type="GO" id="GO:0005737">
    <property type="term" value="C:cytoplasm"/>
    <property type="evidence" value="ECO:0007669"/>
    <property type="project" value="TreeGrafter"/>
</dbReference>
<dbReference type="Pfam" id="PF00149">
    <property type="entry name" value="Metallophos"/>
    <property type="match status" value="1"/>
</dbReference>
<dbReference type="GO" id="GO:0110154">
    <property type="term" value="P:RNA decapping"/>
    <property type="evidence" value="ECO:0007669"/>
    <property type="project" value="TreeGrafter"/>
</dbReference>
<proteinExistence type="predicted"/>
<reference evidence="2 3" key="1">
    <citation type="journal article" date="2017" name="Int. J. Syst. Evol. Microbiol.">
        <title>Rhodosalinus sediminis gen. nov., sp. nov., isolated from marine saltern.</title>
        <authorList>
            <person name="Guo L.Y."/>
            <person name="Ling S.K."/>
            <person name="Li C.M."/>
            <person name="Chen G.J."/>
            <person name="Du Z.J."/>
        </authorList>
    </citation>
    <scope>NUCLEOTIDE SEQUENCE [LARGE SCALE GENOMIC DNA]</scope>
    <source>
        <strain evidence="2 3">WDN1C137</strain>
    </source>
</reference>
<dbReference type="Proteomes" id="UP000257131">
    <property type="component" value="Unassembled WGS sequence"/>
</dbReference>
<feature type="domain" description="Calcineurin-like phosphoesterase" evidence="1">
    <location>
        <begin position="6"/>
        <end position="200"/>
    </location>
</feature>
<dbReference type="InterPro" id="IPR050126">
    <property type="entry name" value="Ap4A_hydrolase"/>
</dbReference>